<dbReference type="Gene3D" id="3.40.50.300">
    <property type="entry name" value="P-loop containing nucleotide triphosphate hydrolases"/>
    <property type="match status" value="1"/>
</dbReference>
<dbReference type="Pfam" id="PF00005">
    <property type="entry name" value="ABC_tran"/>
    <property type="match status" value="1"/>
</dbReference>
<keyword evidence="5" id="KW-0788">Thiol protease</keyword>
<feature type="transmembrane region" description="Helical" evidence="8">
    <location>
        <begin position="198"/>
        <end position="218"/>
    </location>
</feature>
<dbReference type="PROSITE" id="PS50929">
    <property type="entry name" value="ABC_TM1F"/>
    <property type="match status" value="1"/>
</dbReference>
<keyword evidence="5" id="KW-0645">Protease</keyword>
<dbReference type="GO" id="GO:0015421">
    <property type="term" value="F:ABC-type oligopeptide transporter activity"/>
    <property type="evidence" value="ECO:0007669"/>
    <property type="project" value="TreeGrafter"/>
</dbReference>
<dbReference type="InterPro" id="IPR027417">
    <property type="entry name" value="P-loop_NTPase"/>
</dbReference>
<feature type="transmembrane region" description="Helical" evidence="8">
    <location>
        <begin position="386"/>
        <end position="408"/>
    </location>
</feature>
<evidence type="ECO:0000256" key="6">
    <source>
        <dbReference type="ARBA" id="ARBA00022989"/>
    </source>
</evidence>
<dbReference type="HOGENOM" id="CLU_000604_95_3_14"/>
<comment type="similarity">
    <text evidence="2">Belongs to the ABC transporter superfamily.</text>
</comment>
<evidence type="ECO:0000259" key="9">
    <source>
        <dbReference type="PROSITE" id="PS50929"/>
    </source>
</evidence>
<dbReference type="AlphaFoldDB" id="A0A059Y3C4"/>
<keyword evidence="6 8" id="KW-1133">Transmembrane helix</keyword>
<keyword evidence="11" id="KW-0547">Nucleotide-binding</keyword>
<dbReference type="EMBL" id="CP005933">
    <property type="protein sequence ID" value="AIA33708.1"/>
    <property type="molecule type" value="Genomic_DNA"/>
</dbReference>
<dbReference type="Gene3D" id="1.20.1560.10">
    <property type="entry name" value="ABC transporter type 1, transmembrane domain"/>
    <property type="match status" value="1"/>
</dbReference>
<dbReference type="GO" id="GO:0008234">
    <property type="term" value="F:cysteine-type peptidase activity"/>
    <property type="evidence" value="ECO:0007669"/>
    <property type="project" value="UniProtKB-KW"/>
</dbReference>
<evidence type="ECO:0000256" key="5">
    <source>
        <dbReference type="ARBA" id="ARBA00022807"/>
    </source>
</evidence>
<dbReference type="PANTHER" id="PTHR43394:SF1">
    <property type="entry name" value="ATP-BINDING CASSETTE SUB-FAMILY B MEMBER 10, MITOCHONDRIAL"/>
    <property type="match status" value="1"/>
</dbReference>
<dbReference type="GO" id="GO:0006508">
    <property type="term" value="P:proteolysis"/>
    <property type="evidence" value="ECO:0007669"/>
    <property type="project" value="InterPro"/>
</dbReference>
<evidence type="ECO:0000256" key="4">
    <source>
        <dbReference type="ARBA" id="ARBA00022801"/>
    </source>
</evidence>
<dbReference type="GO" id="GO:0016887">
    <property type="term" value="F:ATP hydrolysis activity"/>
    <property type="evidence" value="ECO:0007669"/>
    <property type="project" value="InterPro"/>
</dbReference>
<dbReference type="GO" id="GO:0005886">
    <property type="term" value="C:plasma membrane"/>
    <property type="evidence" value="ECO:0007669"/>
    <property type="project" value="UniProtKB-SubCell"/>
</dbReference>
<dbReference type="InterPro" id="IPR011527">
    <property type="entry name" value="ABC1_TM_dom"/>
</dbReference>
<accession>A0A059Y3C4</accession>
<dbReference type="NCBIfam" id="NF045998">
    <property type="entry name" value="cleave_ABC_plasm"/>
    <property type="match status" value="1"/>
</dbReference>
<evidence type="ECO:0000313" key="11">
    <source>
        <dbReference type="EMBL" id="AIA33708.1"/>
    </source>
</evidence>
<dbReference type="Pfam" id="PF03412">
    <property type="entry name" value="Peptidase_C39"/>
    <property type="match status" value="1"/>
</dbReference>
<dbReference type="InterPro" id="IPR003439">
    <property type="entry name" value="ABC_transporter-like_ATP-bd"/>
</dbReference>
<feature type="domain" description="ABC transmembrane type-1" evidence="9">
    <location>
        <begin position="164"/>
        <end position="325"/>
    </location>
</feature>
<dbReference type="PROSITE" id="PS50990">
    <property type="entry name" value="PEPTIDASE_C39"/>
    <property type="match status" value="1"/>
</dbReference>
<reference evidence="11 12" key="1">
    <citation type="submission" date="2013-04" db="EMBL/GenBank/DDBJ databases">
        <authorList>
            <person name="Lin L."/>
            <person name="Zeng Z."/>
            <person name="Xie J."/>
            <person name="Luo L."/>
            <person name="Yang Z."/>
            <person name="Liang W."/>
            <person name="Lin H."/>
            <person name="Dong C."/>
            <person name="Sun Y."/>
        </authorList>
    </citation>
    <scope>NUCLEOTIDE SEQUENCE [LARGE SCALE GENOMIC DNA]</scope>
    <source>
        <strain evidence="11 12">CQ-W70</strain>
    </source>
</reference>
<feature type="transmembrane region" description="Helical" evidence="8">
    <location>
        <begin position="300"/>
        <end position="318"/>
    </location>
</feature>
<feature type="transmembrane region" description="Helical" evidence="8">
    <location>
        <begin position="275"/>
        <end position="294"/>
    </location>
</feature>
<dbReference type="SUPFAM" id="SSF90123">
    <property type="entry name" value="ABC transporter transmembrane region"/>
    <property type="match status" value="1"/>
</dbReference>
<keyword evidence="11" id="KW-0067">ATP-binding</keyword>
<sequence length="685" mass="79003">MRISKQEDQRDCGLHVLSYLINYYHHKDIDINCLKINCSYGKDGISLFNLKSIANDNGIKLDSYSGDFNALTSLNNEDMPLILLLNRNGYSHYVVLLKIRKSKFFILDPEYGRLIKMDESELKEQYANVVVLVSPLKFTKGKSHFVIDNRIKSLIANKDYAYPLLISTFINLLLSFSSSFFIKIVFDFILPNFLNKTIIVVFILFVWISILKAINQYFKSYIVNKISNKICIKLSTEFFLKLKNTSLNNLHKLNNSEYFKRAAYIQHISEFQANFAYTFISEILSLILSGLLLIWLNYLLFAMVVCIVILIIIANFIYQSKLENLHNYSINVATKKIQADIDYINSKDNFSDRSYFNNIWLSQYKRTIKNKQSDEKIYKTGSNNNLFNNIFVGNISNTIIFVSTFLIIRNKLTNGDMMMFLTSVSFFINPLLSISGLLSSKSLIKKYIDQINFVFNLPYKHIADNGLSVSKVESIELKGVKFGYEEGINILDFENIIINQNVCLKGKNGSGKSSLMKLIKGDFDNYSGLYLINGINQKQINFEEFLDDITYISNDIYIPNMKVIDFISDSNREKELVLNNNIRDYGLVNIISDANINLNTEIYNNASNLSSGQKQIILLFRLLTKKYKVVMLDEAFENISSDNALMLKNAIRDYQKDALFIEISHSNNFVHRGKEVNFDEINKNI</sequence>
<gene>
    <name evidence="11" type="ORF">K668_00580</name>
</gene>
<dbReference type="InterPro" id="IPR039421">
    <property type="entry name" value="Type_1_exporter"/>
</dbReference>
<evidence type="ECO:0000256" key="3">
    <source>
        <dbReference type="ARBA" id="ARBA00022692"/>
    </source>
</evidence>
<keyword evidence="4" id="KW-0378">Hydrolase</keyword>
<protein>
    <submittedName>
        <fullName evidence="11">ATP-binding cassette, subfamily C</fullName>
    </submittedName>
</protein>
<evidence type="ECO:0000256" key="2">
    <source>
        <dbReference type="ARBA" id="ARBA00005417"/>
    </source>
</evidence>
<dbReference type="InterPro" id="IPR036640">
    <property type="entry name" value="ABC1_TM_sf"/>
</dbReference>
<dbReference type="Gene3D" id="3.90.70.10">
    <property type="entry name" value="Cysteine proteinases"/>
    <property type="match status" value="1"/>
</dbReference>
<dbReference type="RefSeq" id="WP_013954569.1">
    <property type="nucleotide sequence ID" value="NZ_CP005933.1"/>
</dbReference>
<feature type="transmembrane region" description="Helical" evidence="8">
    <location>
        <begin position="160"/>
        <end position="186"/>
    </location>
</feature>
<dbReference type="KEGG" id="mbq:K668_00580"/>
<dbReference type="Pfam" id="PF00664">
    <property type="entry name" value="ABC_membrane"/>
    <property type="match status" value="1"/>
</dbReference>
<evidence type="ECO:0000256" key="8">
    <source>
        <dbReference type="SAM" id="Phobius"/>
    </source>
</evidence>
<feature type="transmembrane region" description="Helical" evidence="8">
    <location>
        <begin position="420"/>
        <end position="438"/>
    </location>
</feature>
<name>A0A059Y3C4_MYCBV</name>
<evidence type="ECO:0000256" key="7">
    <source>
        <dbReference type="ARBA" id="ARBA00023136"/>
    </source>
</evidence>
<organism evidence="11 12">
    <name type="scientific">Mycoplasmopsis bovis CQ-W70</name>
    <dbReference type="NCBI Taxonomy" id="1316930"/>
    <lineage>
        <taxon>Bacteria</taxon>
        <taxon>Bacillati</taxon>
        <taxon>Mycoplasmatota</taxon>
        <taxon>Mycoplasmoidales</taxon>
        <taxon>Metamycoplasmataceae</taxon>
        <taxon>Mycoplasmopsis</taxon>
    </lineage>
</organism>
<evidence type="ECO:0000256" key="1">
    <source>
        <dbReference type="ARBA" id="ARBA00004651"/>
    </source>
</evidence>
<evidence type="ECO:0000259" key="10">
    <source>
        <dbReference type="PROSITE" id="PS50990"/>
    </source>
</evidence>
<keyword evidence="3 8" id="KW-0812">Transmembrane</keyword>
<proteinExistence type="inferred from homology"/>
<feature type="domain" description="Peptidase C39" evidence="10">
    <location>
        <begin position="6"/>
        <end position="133"/>
    </location>
</feature>
<dbReference type="InterPro" id="IPR005074">
    <property type="entry name" value="Peptidase_C39"/>
</dbReference>
<dbReference type="PATRIC" id="fig|1316930.3.peg.120"/>
<dbReference type="PANTHER" id="PTHR43394">
    <property type="entry name" value="ATP-DEPENDENT PERMEASE MDL1, MITOCHONDRIAL"/>
    <property type="match status" value="1"/>
</dbReference>
<dbReference type="SUPFAM" id="SSF52540">
    <property type="entry name" value="P-loop containing nucleoside triphosphate hydrolases"/>
    <property type="match status" value="1"/>
</dbReference>
<keyword evidence="7 8" id="KW-0472">Membrane</keyword>
<comment type="subcellular location">
    <subcellularLocation>
        <location evidence="1">Cell membrane</location>
        <topology evidence="1">Multi-pass membrane protein</topology>
    </subcellularLocation>
</comment>
<dbReference type="GO" id="GO:0005524">
    <property type="term" value="F:ATP binding"/>
    <property type="evidence" value="ECO:0007669"/>
    <property type="project" value="UniProtKB-KW"/>
</dbReference>
<dbReference type="Proteomes" id="UP000027182">
    <property type="component" value="Chromosome"/>
</dbReference>
<evidence type="ECO:0000313" key="12">
    <source>
        <dbReference type="Proteomes" id="UP000027182"/>
    </source>
</evidence>